<keyword evidence="2" id="KW-1185">Reference proteome</keyword>
<dbReference type="Proteomes" id="UP000700732">
    <property type="component" value="Unassembled WGS sequence"/>
</dbReference>
<sequence>MKSLFHLGAMAAIRARGELQDYYQPVRRCGKVKEGKNKMLVLNAVRNKLIHRVYAVVARGEKYDKSYVSPLA</sequence>
<name>A0ABR6WD79_9BACT</name>
<evidence type="ECO:0000313" key="1">
    <source>
        <dbReference type="EMBL" id="MBC3794254.1"/>
    </source>
</evidence>
<protein>
    <recommendedName>
        <fullName evidence="3">Transposase IS116/IS110/IS902 family protein</fullName>
    </recommendedName>
</protein>
<evidence type="ECO:0000313" key="2">
    <source>
        <dbReference type="Proteomes" id="UP000700732"/>
    </source>
</evidence>
<reference evidence="1 2" key="1">
    <citation type="submission" date="2019-06" db="EMBL/GenBank/DDBJ databases">
        <title>Spirosoma utsteinense sp. nov. isolated from Antarctic ice-free soils.</title>
        <authorList>
            <person name="Tahon G."/>
        </authorList>
    </citation>
    <scope>NUCLEOTIDE SEQUENCE [LARGE SCALE GENOMIC DNA]</scope>
    <source>
        <strain evidence="1 2">LMG 31447</strain>
    </source>
</reference>
<proteinExistence type="predicted"/>
<gene>
    <name evidence="1" type="ORF">FH603_4781</name>
</gene>
<evidence type="ECO:0008006" key="3">
    <source>
        <dbReference type="Google" id="ProtNLM"/>
    </source>
</evidence>
<comment type="caution">
    <text evidence="1">The sequence shown here is derived from an EMBL/GenBank/DDBJ whole genome shotgun (WGS) entry which is preliminary data.</text>
</comment>
<dbReference type="EMBL" id="VFIA01000041">
    <property type="protein sequence ID" value="MBC3794254.1"/>
    <property type="molecule type" value="Genomic_DNA"/>
</dbReference>
<organism evidence="1 2">
    <name type="scientific">Spirosoma utsteinense</name>
    <dbReference type="NCBI Taxonomy" id="2585773"/>
    <lineage>
        <taxon>Bacteria</taxon>
        <taxon>Pseudomonadati</taxon>
        <taxon>Bacteroidota</taxon>
        <taxon>Cytophagia</taxon>
        <taxon>Cytophagales</taxon>
        <taxon>Cytophagaceae</taxon>
        <taxon>Spirosoma</taxon>
    </lineage>
</organism>
<accession>A0ABR6WD79</accession>